<comment type="caution">
    <text evidence="1">The sequence shown here is derived from an EMBL/GenBank/DDBJ whole genome shotgun (WGS) entry which is preliminary data.</text>
</comment>
<evidence type="ECO:0000313" key="2">
    <source>
        <dbReference type="Proteomes" id="UP001154282"/>
    </source>
</evidence>
<gene>
    <name evidence="1" type="ORF">LITE_LOCUS45258</name>
</gene>
<feature type="non-terminal residue" evidence="1">
    <location>
        <position position="297"/>
    </location>
</feature>
<evidence type="ECO:0000313" key="1">
    <source>
        <dbReference type="EMBL" id="CAI0549701.1"/>
    </source>
</evidence>
<organism evidence="1 2">
    <name type="scientific">Linum tenue</name>
    <dbReference type="NCBI Taxonomy" id="586396"/>
    <lineage>
        <taxon>Eukaryota</taxon>
        <taxon>Viridiplantae</taxon>
        <taxon>Streptophyta</taxon>
        <taxon>Embryophyta</taxon>
        <taxon>Tracheophyta</taxon>
        <taxon>Spermatophyta</taxon>
        <taxon>Magnoliopsida</taxon>
        <taxon>eudicotyledons</taxon>
        <taxon>Gunneridae</taxon>
        <taxon>Pentapetalae</taxon>
        <taxon>rosids</taxon>
        <taxon>fabids</taxon>
        <taxon>Malpighiales</taxon>
        <taxon>Linaceae</taxon>
        <taxon>Linum</taxon>
    </lineage>
</organism>
<reference evidence="1" key="1">
    <citation type="submission" date="2022-08" db="EMBL/GenBank/DDBJ databases">
        <authorList>
            <person name="Gutierrez-Valencia J."/>
        </authorList>
    </citation>
    <scope>NUCLEOTIDE SEQUENCE</scope>
</reference>
<keyword evidence="2" id="KW-1185">Reference proteome</keyword>
<dbReference type="EMBL" id="CAMGYJ010000010">
    <property type="protein sequence ID" value="CAI0549701.1"/>
    <property type="molecule type" value="Genomic_DNA"/>
</dbReference>
<accession>A0AAV0QXD3</accession>
<dbReference type="Proteomes" id="UP001154282">
    <property type="component" value="Unassembled WGS sequence"/>
</dbReference>
<dbReference type="AlphaFoldDB" id="A0AAV0QXD3"/>
<protein>
    <recommendedName>
        <fullName evidence="3">F-box associated domain-containing protein</fullName>
    </recommendedName>
</protein>
<sequence length="297" mass="33989">MPSLPFGPHRMGVSAGGGLHWIGGRCGDLFGPRVIVSLDLGSDEFYELPQPEFGDRPFILTIGALGSGGLCVCAAYEDAERLDVWAMEEPGKKGKGRCWNRLYSIRDSAVGRRWALALGFWEGRMLFMLDRSCFAWYDPSKERVDVVEVDGPPEDVYFDAVYCLESLVKPFVWKVEGKKQAKQQNEKKTTWRKKEEFLMVTYAARFAKLSLSRDCCSRSNFFFLSMTPNLNPLSLIFKPSSFQRMLSRSFCKRQKKGRGNQKCIRLFMKKVGRAWMCQPPSQPLLDSYQSFWFAISR</sequence>
<evidence type="ECO:0008006" key="3">
    <source>
        <dbReference type="Google" id="ProtNLM"/>
    </source>
</evidence>
<name>A0AAV0QXD3_9ROSI</name>
<proteinExistence type="predicted"/>